<protein>
    <submittedName>
        <fullName evidence="3">Uncharacterized protein</fullName>
    </submittedName>
</protein>
<evidence type="ECO:0000313" key="4">
    <source>
        <dbReference type="Proteomes" id="UP000594638"/>
    </source>
</evidence>
<feature type="compositionally biased region" description="Basic and acidic residues" evidence="2">
    <location>
        <begin position="161"/>
        <end position="196"/>
    </location>
</feature>
<reference evidence="3 4" key="1">
    <citation type="submission" date="2019-12" db="EMBL/GenBank/DDBJ databases">
        <authorList>
            <person name="Alioto T."/>
            <person name="Alioto T."/>
            <person name="Gomez Garrido J."/>
        </authorList>
    </citation>
    <scope>NUCLEOTIDE SEQUENCE [LARGE SCALE GENOMIC DNA]</scope>
</reference>
<accession>A0A8S0T4V8</accession>
<feature type="region of interest" description="Disordered" evidence="2">
    <location>
        <begin position="577"/>
        <end position="638"/>
    </location>
</feature>
<dbReference type="InterPro" id="IPR044842">
    <property type="entry name" value="ALKBH9B/ALKBH10B-like"/>
</dbReference>
<organism evidence="3 4">
    <name type="scientific">Olea europaea subsp. europaea</name>
    <dbReference type="NCBI Taxonomy" id="158383"/>
    <lineage>
        <taxon>Eukaryota</taxon>
        <taxon>Viridiplantae</taxon>
        <taxon>Streptophyta</taxon>
        <taxon>Embryophyta</taxon>
        <taxon>Tracheophyta</taxon>
        <taxon>Spermatophyta</taxon>
        <taxon>Magnoliopsida</taxon>
        <taxon>eudicotyledons</taxon>
        <taxon>Gunneridae</taxon>
        <taxon>Pentapetalae</taxon>
        <taxon>asterids</taxon>
        <taxon>lamiids</taxon>
        <taxon>Lamiales</taxon>
        <taxon>Oleaceae</taxon>
        <taxon>Oleeae</taxon>
        <taxon>Olea</taxon>
    </lineage>
</organism>
<dbReference type="Gene3D" id="2.60.120.590">
    <property type="entry name" value="Alpha-ketoglutarate-dependent dioxygenase AlkB-like"/>
    <property type="match status" value="1"/>
</dbReference>
<evidence type="ECO:0000313" key="3">
    <source>
        <dbReference type="EMBL" id="CAA2999955.1"/>
    </source>
</evidence>
<feature type="compositionally biased region" description="Polar residues" evidence="2">
    <location>
        <begin position="146"/>
        <end position="156"/>
    </location>
</feature>
<dbReference type="SUPFAM" id="SSF51197">
    <property type="entry name" value="Clavaminate synthase-like"/>
    <property type="match status" value="1"/>
</dbReference>
<feature type="region of interest" description="Disordered" evidence="2">
    <location>
        <begin position="133"/>
        <end position="218"/>
    </location>
</feature>
<dbReference type="GO" id="GO:0003729">
    <property type="term" value="F:mRNA binding"/>
    <property type="evidence" value="ECO:0007669"/>
    <property type="project" value="InterPro"/>
</dbReference>
<dbReference type="EMBL" id="CACTIH010005661">
    <property type="protein sequence ID" value="CAA2999955.1"/>
    <property type="molecule type" value="Genomic_DNA"/>
</dbReference>
<keyword evidence="4" id="KW-1185">Reference proteome</keyword>
<name>A0A8S0T4V8_OLEEU</name>
<dbReference type="PANTHER" id="PTHR31447">
    <property type="entry name" value="HYDROXYPROLINE-RICH GLYCOPROTEIN FAMILY PROTEIN-RELATED"/>
    <property type="match status" value="1"/>
</dbReference>
<evidence type="ECO:0000256" key="2">
    <source>
        <dbReference type="SAM" id="MobiDB-lite"/>
    </source>
</evidence>
<dbReference type="Gramene" id="OE9A062632T1">
    <property type="protein sequence ID" value="OE9A062632C1"/>
    <property type="gene ID" value="OE9A062632"/>
</dbReference>
<sequence length="661" mass="71979">MALQSGNVGAPEKMPGPGEALAVRGQWYQYQQHQQLDERDGFLMWLRGEFAAANAIIDSLCHHLRVVGEPGEYDAVMGCIQQRRCNWNPVLHMQQYFPVAEVIYALQQVGWRRQQRVAGFDGGVKMGNLKEYRRGVRGHRGGGEGQNSSVETNSKNYVKPNADRNEDVRENNNLDGGAERGKAEEKNGKEEKKVDSFVKASGSTRGSTADSECETEGADEGSCIVRKESRSIQILNEKQNHNVTPKTFVSTESYDGKLVNVVDGLKLYEELFDDLEVSKLVNLVNDLRASGRRGQLQGQTFLISKKPARGHGREMIQLGVSITDAPSEDESASGISKDRKTEPIPALLEDVIHRLLTMQVVSVKPDSCIIDIFNEGDFSQPHIWPQLFSRPVCVLFLTECDMTFGKVITADHPGDFRGSLKLSVSPGSMLVMQGRSADFARHAMPSIGKQRMLVTMTKLLPKKTAPSDVQHVPSSVAAPPSHWVPPLSHSPNHIRHPVAPKHTVPVPTTGVLPAPTAHPQVPSQNGIQPLFVPVPVAPAMPFPAPVAVLPASSGWPVPLSRHPPPRLPLPGTGVFLPPPGSGNSVNQHISTPGTENITAESPSLLEKDNDPLKLNGNGTSPEADWKKPSEECNGNIDGTSQLRATTEEHQNVDCTKPAAPV</sequence>
<feature type="compositionally biased region" description="Polar residues" evidence="2">
    <location>
        <begin position="201"/>
        <end position="210"/>
    </location>
</feature>
<gene>
    <name evidence="3" type="ORF">OLEA9_A062632</name>
</gene>
<dbReference type="OrthoDB" id="1916097at2759"/>
<evidence type="ECO:0000256" key="1">
    <source>
        <dbReference type="ARBA" id="ARBA00007879"/>
    </source>
</evidence>
<feature type="compositionally biased region" description="Polar residues" evidence="2">
    <location>
        <begin position="581"/>
        <end position="601"/>
    </location>
</feature>
<comment type="caution">
    <text evidence="3">The sequence shown here is derived from an EMBL/GenBank/DDBJ whole genome shotgun (WGS) entry which is preliminary data.</text>
</comment>
<dbReference type="InterPro" id="IPR037151">
    <property type="entry name" value="AlkB-like_sf"/>
</dbReference>
<dbReference type="AlphaFoldDB" id="A0A8S0T4V8"/>
<dbReference type="Proteomes" id="UP000594638">
    <property type="component" value="Unassembled WGS sequence"/>
</dbReference>
<dbReference type="GO" id="GO:0032451">
    <property type="term" value="F:demethylase activity"/>
    <property type="evidence" value="ECO:0007669"/>
    <property type="project" value="InterPro"/>
</dbReference>
<proteinExistence type="inferred from homology"/>
<dbReference type="GO" id="GO:0006402">
    <property type="term" value="P:mRNA catabolic process"/>
    <property type="evidence" value="ECO:0007669"/>
    <property type="project" value="InterPro"/>
</dbReference>
<dbReference type="PANTHER" id="PTHR31447:SF0">
    <property type="entry name" value="HYDROXYPROLINE-RICH GLYCOPROTEIN FAMILY PROTEIN"/>
    <property type="match status" value="1"/>
</dbReference>
<comment type="similarity">
    <text evidence="1">Belongs to the alkB family.</text>
</comment>